<name>A0ABQ2DK74_9DEIO</name>
<dbReference type="Proteomes" id="UP000632222">
    <property type="component" value="Unassembled WGS sequence"/>
</dbReference>
<keyword evidence="2" id="KW-1185">Reference proteome</keyword>
<gene>
    <name evidence="1" type="ORF">GCM10008938_51380</name>
</gene>
<reference evidence="2" key="1">
    <citation type="journal article" date="2019" name="Int. J. Syst. Evol. Microbiol.">
        <title>The Global Catalogue of Microorganisms (GCM) 10K type strain sequencing project: providing services to taxonomists for standard genome sequencing and annotation.</title>
        <authorList>
            <consortium name="The Broad Institute Genomics Platform"/>
            <consortium name="The Broad Institute Genome Sequencing Center for Infectious Disease"/>
            <person name="Wu L."/>
            <person name="Ma J."/>
        </authorList>
    </citation>
    <scope>NUCLEOTIDE SEQUENCE [LARGE SCALE GENOMIC DNA]</scope>
    <source>
        <strain evidence="2">JCM 14370</strain>
    </source>
</reference>
<evidence type="ECO:0000313" key="2">
    <source>
        <dbReference type="Proteomes" id="UP000632222"/>
    </source>
</evidence>
<dbReference type="RefSeq" id="WP_189009238.1">
    <property type="nucleotide sequence ID" value="NZ_BMOD01000047.1"/>
</dbReference>
<evidence type="ECO:0008006" key="3">
    <source>
        <dbReference type="Google" id="ProtNLM"/>
    </source>
</evidence>
<proteinExistence type="predicted"/>
<evidence type="ECO:0000313" key="1">
    <source>
        <dbReference type="EMBL" id="GGJ59037.1"/>
    </source>
</evidence>
<dbReference type="EMBL" id="BMOD01000047">
    <property type="protein sequence ID" value="GGJ59037.1"/>
    <property type="molecule type" value="Genomic_DNA"/>
</dbReference>
<sequence length="55" mass="6873">MTWHPTGLTRSQQQERRQYFATFLVKGEEHFRKICSYYRINKATFYAWRKKARQE</sequence>
<organism evidence="1 2">
    <name type="scientific">Deinococcus roseus</name>
    <dbReference type="NCBI Taxonomy" id="392414"/>
    <lineage>
        <taxon>Bacteria</taxon>
        <taxon>Thermotogati</taxon>
        <taxon>Deinococcota</taxon>
        <taxon>Deinococci</taxon>
        <taxon>Deinococcales</taxon>
        <taxon>Deinococcaceae</taxon>
        <taxon>Deinococcus</taxon>
    </lineage>
</organism>
<comment type="caution">
    <text evidence="1">The sequence shown here is derived from an EMBL/GenBank/DDBJ whole genome shotgun (WGS) entry which is preliminary data.</text>
</comment>
<protein>
    <recommendedName>
        <fullName evidence="3">Transposase</fullName>
    </recommendedName>
</protein>
<accession>A0ABQ2DK74</accession>